<evidence type="ECO:0000256" key="1">
    <source>
        <dbReference type="SAM" id="MobiDB-lite"/>
    </source>
</evidence>
<keyword evidence="2" id="KW-0472">Membrane</keyword>
<sequence>MSKPGRSQEPERHLEASGPHAGGSQAPSAGGHTGGRAGGRATGWPPSGSRVPRGSRPRRSTEGGASGAPGAPRRARVRTWPAAGRRENGWHRRPALERVEAASLEEGMRLRVIFLILMGVILAIAVSDVLAGAVGVLRETRARPLTPAEQARYIQEDIAARWHTWSADLIFPTELQYVALGRAQQYARRIGLAPETSCGAGLDAPVGSVLSEHGCLTLLRATYVDQTSTFVVTVGVAVLGSEERRIAATGQLPVDDRVGVRPVAFPGTAGELFGAAQRQHNSWIAAGPYVVLSTAGYADGRTREAVPPEEILHSELWPTAQSIAGRIARALGDEPSAVPQCTQGNVC</sequence>
<evidence type="ECO:0000313" key="3">
    <source>
        <dbReference type="EMBL" id="MFC3986014.1"/>
    </source>
</evidence>
<feature type="compositionally biased region" description="Gly residues" evidence="1">
    <location>
        <begin position="31"/>
        <end position="41"/>
    </location>
</feature>
<keyword evidence="2" id="KW-1133">Transmembrane helix</keyword>
<evidence type="ECO:0008006" key="5">
    <source>
        <dbReference type="Google" id="ProtNLM"/>
    </source>
</evidence>
<gene>
    <name evidence="3" type="ORF">ACFOYY_38205</name>
</gene>
<reference evidence="4" key="1">
    <citation type="journal article" date="2019" name="Int. J. Syst. Evol. Microbiol.">
        <title>The Global Catalogue of Microorganisms (GCM) 10K type strain sequencing project: providing services to taxonomists for standard genome sequencing and annotation.</title>
        <authorList>
            <consortium name="The Broad Institute Genomics Platform"/>
            <consortium name="The Broad Institute Genome Sequencing Center for Infectious Disease"/>
            <person name="Wu L."/>
            <person name="Ma J."/>
        </authorList>
    </citation>
    <scope>NUCLEOTIDE SEQUENCE [LARGE SCALE GENOMIC DNA]</scope>
    <source>
        <strain evidence="4">TBRC 7912</strain>
    </source>
</reference>
<feature type="compositionally biased region" description="Low complexity" evidence="1">
    <location>
        <begin position="42"/>
        <end position="52"/>
    </location>
</feature>
<keyword evidence="2" id="KW-0812">Transmembrane</keyword>
<comment type="caution">
    <text evidence="3">The sequence shown here is derived from an EMBL/GenBank/DDBJ whole genome shotgun (WGS) entry which is preliminary data.</text>
</comment>
<dbReference type="RefSeq" id="WP_352016253.1">
    <property type="nucleotide sequence ID" value="NZ_JBHSBC010000049.1"/>
</dbReference>
<keyword evidence="4" id="KW-1185">Reference proteome</keyword>
<feature type="compositionally biased region" description="Basic and acidic residues" evidence="1">
    <location>
        <begin position="1"/>
        <end position="15"/>
    </location>
</feature>
<feature type="transmembrane region" description="Helical" evidence="2">
    <location>
        <begin position="112"/>
        <end position="137"/>
    </location>
</feature>
<dbReference type="EMBL" id="JBHSBC010000049">
    <property type="protein sequence ID" value="MFC3986014.1"/>
    <property type="molecule type" value="Genomic_DNA"/>
</dbReference>
<dbReference type="Proteomes" id="UP001595698">
    <property type="component" value="Unassembled WGS sequence"/>
</dbReference>
<protein>
    <recommendedName>
        <fullName evidence="5">MacB-like periplasmic core domain-containing protein</fullName>
    </recommendedName>
</protein>
<evidence type="ECO:0000313" key="4">
    <source>
        <dbReference type="Proteomes" id="UP001595698"/>
    </source>
</evidence>
<evidence type="ECO:0000256" key="2">
    <source>
        <dbReference type="SAM" id="Phobius"/>
    </source>
</evidence>
<proteinExistence type="predicted"/>
<accession>A0ABV8FEK1</accession>
<name>A0ABV8FEK1_9ACTN</name>
<organism evidence="3 4">
    <name type="scientific">Streptosporangium jomthongense</name>
    <dbReference type="NCBI Taxonomy" id="1193683"/>
    <lineage>
        <taxon>Bacteria</taxon>
        <taxon>Bacillati</taxon>
        <taxon>Actinomycetota</taxon>
        <taxon>Actinomycetes</taxon>
        <taxon>Streptosporangiales</taxon>
        <taxon>Streptosporangiaceae</taxon>
        <taxon>Streptosporangium</taxon>
    </lineage>
</organism>
<feature type="region of interest" description="Disordered" evidence="1">
    <location>
        <begin position="1"/>
        <end position="86"/>
    </location>
</feature>